<feature type="transmembrane region" description="Helical" evidence="7">
    <location>
        <begin position="115"/>
        <end position="143"/>
    </location>
</feature>
<accession>A0A1H9M7D9</accession>
<organism evidence="9 10">
    <name type="scientific">Piscibacillus halophilus</name>
    <dbReference type="NCBI Taxonomy" id="571933"/>
    <lineage>
        <taxon>Bacteria</taxon>
        <taxon>Bacillati</taxon>
        <taxon>Bacillota</taxon>
        <taxon>Bacilli</taxon>
        <taxon>Bacillales</taxon>
        <taxon>Bacillaceae</taxon>
        <taxon>Piscibacillus</taxon>
    </lineage>
</organism>
<feature type="transmembrane region" description="Helical" evidence="7">
    <location>
        <begin position="35"/>
        <end position="55"/>
    </location>
</feature>
<dbReference type="OrthoDB" id="9789113at2"/>
<dbReference type="RefSeq" id="WP_091776012.1">
    <property type="nucleotide sequence ID" value="NZ_CAESCL010000075.1"/>
</dbReference>
<evidence type="ECO:0000256" key="7">
    <source>
        <dbReference type="SAM" id="Phobius"/>
    </source>
</evidence>
<evidence type="ECO:0000256" key="3">
    <source>
        <dbReference type="ARBA" id="ARBA00022692"/>
    </source>
</evidence>
<keyword evidence="5 7" id="KW-1133">Transmembrane helix</keyword>
<dbReference type="AlphaFoldDB" id="A0A1H9M7D9"/>
<dbReference type="Gene3D" id="1.20.144.10">
    <property type="entry name" value="Phosphatidic acid phosphatase type 2/haloperoxidase"/>
    <property type="match status" value="1"/>
</dbReference>
<dbReference type="SUPFAM" id="SSF48317">
    <property type="entry name" value="Acid phosphatase/Vanadium-dependent haloperoxidase"/>
    <property type="match status" value="1"/>
</dbReference>
<keyword evidence="2" id="KW-1003">Cell membrane</keyword>
<dbReference type="InterPro" id="IPR000326">
    <property type="entry name" value="PAP2/HPO"/>
</dbReference>
<evidence type="ECO:0000259" key="8">
    <source>
        <dbReference type="SMART" id="SM00014"/>
    </source>
</evidence>
<sequence length="174" mass="19800">MNRIVTWIVDNDTLAFRYVNHRLRCRFFDFLLPKITHLGGATLAISFLILTYFLSSSTVQRWTIEAFISLVLSHILVQIIKRHYSRVRPFELLKEVHLCTNLLKDYSFPSGHTTAAFSIAIVFSLYSLSFALVLLPIAILIGFSRVYIGLHYPTDCFIGALIGTVTGLLVVIYL</sequence>
<keyword evidence="6 7" id="KW-0472">Membrane</keyword>
<evidence type="ECO:0000313" key="9">
    <source>
        <dbReference type="EMBL" id="SER19369.1"/>
    </source>
</evidence>
<dbReference type="Pfam" id="PF01569">
    <property type="entry name" value="PAP2"/>
    <property type="match status" value="1"/>
</dbReference>
<proteinExistence type="predicted"/>
<dbReference type="SMART" id="SM00014">
    <property type="entry name" value="acidPPc"/>
    <property type="match status" value="1"/>
</dbReference>
<comment type="subcellular location">
    <subcellularLocation>
        <location evidence="1">Cell membrane</location>
        <topology evidence="1">Multi-pass membrane protein</topology>
    </subcellularLocation>
</comment>
<feature type="transmembrane region" description="Helical" evidence="7">
    <location>
        <begin position="155"/>
        <end position="173"/>
    </location>
</feature>
<dbReference type="STRING" id="571933.SAMN05216362_15713"/>
<keyword evidence="3 7" id="KW-0812">Transmembrane</keyword>
<evidence type="ECO:0000256" key="5">
    <source>
        <dbReference type="ARBA" id="ARBA00022989"/>
    </source>
</evidence>
<dbReference type="PANTHER" id="PTHR14969:SF62">
    <property type="entry name" value="DECAPRENYLPHOSPHORYL-5-PHOSPHORIBOSE PHOSPHATASE RV3807C-RELATED"/>
    <property type="match status" value="1"/>
</dbReference>
<gene>
    <name evidence="9" type="ORF">SAMN05216362_15713</name>
</gene>
<dbReference type="InterPro" id="IPR036938">
    <property type="entry name" value="PAP2/HPO_sf"/>
</dbReference>
<evidence type="ECO:0000256" key="2">
    <source>
        <dbReference type="ARBA" id="ARBA00022475"/>
    </source>
</evidence>
<keyword evidence="10" id="KW-1185">Reference proteome</keyword>
<dbReference type="GO" id="GO:0005886">
    <property type="term" value="C:plasma membrane"/>
    <property type="evidence" value="ECO:0007669"/>
    <property type="project" value="UniProtKB-SubCell"/>
</dbReference>
<dbReference type="Proteomes" id="UP000199427">
    <property type="component" value="Unassembled WGS sequence"/>
</dbReference>
<name>A0A1H9M7D9_9BACI</name>
<protein>
    <submittedName>
        <fullName evidence="9">Undecaprenyl-diphosphatase</fullName>
    </submittedName>
</protein>
<feature type="transmembrane region" description="Helical" evidence="7">
    <location>
        <begin position="62"/>
        <end position="80"/>
    </location>
</feature>
<evidence type="ECO:0000256" key="1">
    <source>
        <dbReference type="ARBA" id="ARBA00004651"/>
    </source>
</evidence>
<dbReference type="EMBL" id="FOES01000057">
    <property type="protein sequence ID" value="SER19369.1"/>
    <property type="molecule type" value="Genomic_DNA"/>
</dbReference>
<dbReference type="GO" id="GO:0016787">
    <property type="term" value="F:hydrolase activity"/>
    <property type="evidence" value="ECO:0007669"/>
    <property type="project" value="UniProtKB-KW"/>
</dbReference>
<reference evidence="9 10" key="1">
    <citation type="submission" date="2016-10" db="EMBL/GenBank/DDBJ databases">
        <authorList>
            <person name="de Groot N.N."/>
        </authorList>
    </citation>
    <scope>NUCLEOTIDE SEQUENCE [LARGE SCALE GENOMIC DNA]</scope>
    <source>
        <strain evidence="9 10">DSM 21633</strain>
    </source>
</reference>
<evidence type="ECO:0000313" key="10">
    <source>
        <dbReference type="Proteomes" id="UP000199427"/>
    </source>
</evidence>
<dbReference type="PANTHER" id="PTHR14969">
    <property type="entry name" value="SPHINGOSINE-1-PHOSPHATE PHOSPHOHYDROLASE"/>
    <property type="match status" value="1"/>
</dbReference>
<feature type="domain" description="Phosphatidic acid phosphatase type 2/haloperoxidase" evidence="8">
    <location>
        <begin position="63"/>
        <end position="171"/>
    </location>
</feature>
<evidence type="ECO:0000256" key="6">
    <source>
        <dbReference type="ARBA" id="ARBA00023136"/>
    </source>
</evidence>
<evidence type="ECO:0000256" key="4">
    <source>
        <dbReference type="ARBA" id="ARBA00022801"/>
    </source>
</evidence>
<keyword evidence="4" id="KW-0378">Hydrolase</keyword>